<dbReference type="AlphaFoldDB" id="X1UXN3"/>
<evidence type="ECO:0000313" key="1">
    <source>
        <dbReference type="EMBL" id="GAI97119.1"/>
    </source>
</evidence>
<name>X1UXN3_9ZZZZ</name>
<reference evidence="1" key="1">
    <citation type="journal article" date="2014" name="Front. Microbiol.">
        <title>High frequency of phylogenetically diverse reductive dehalogenase-homologous genes in deep subseafloor sedimentary metagenomes.</title>
        <authorList>
            <person name="Kawai M."/>
            <person name="Futagami T."/>
            <person name="Toyoda A."/>
            <person name="Takaki Y."/>
            <person name="Nishi S."/>
            <person name="Hori S."/>
            <person name="Arai W."/>
            <person name="Tsubouchi T."/>
            <person name="Morono Y."/>
            <person name="Uchiyama I."/>
            <person name="Ito T."/>
            <person name="Fujiyama A."/>
            <person name="Inagaki F."/>
            <person name="Takami H."/>
        </authorList>
    </citation>
    <scope>NUCLEOTIDE SEQUENCE</scope>
    <source>
        <strain evidence="1">Expedition CK06-06</strain>
    </source>
</reference>
<gene>
    <name evidence="1" type="ORF">S12H4_33271</name>
</gene>
<feature type="non-terminal residue" evidence="1">
    <location>
        <position position="1"/>
    </location>
</feature>
<sequence>LTELSLKIEPMVAFVGDSIRFEGALTSQGNPLARREVDILLNGSRYITARTRTDGHYQGTLQVPYWYTPEMDLQALYYPRDEDIGLYIASLSPVVKLKVLFYEAGLEVTVEDKAYPGLETTVNGKFDYGQSPPLIERKVEIYLDDVFITELKTGEEFSQEIKLSPELDVGKHTITVSAVAAERYSPVVASAILDVTKVPLTLDINIPAVALIPGGIDLGGKLYSEVGPVSGAQIRMGLGKSQVELVSSEDGTFDTEIKMGMGFSLIGSQDLGIQ</sequence>
<protein>
    <submittedName>
        <fullName evidence="1">Uncharacterized protein</fullName>
    </submittedName>
</protein>
<feature type="non-terminal residue" evidence="1">
    <location>
        <position position="274"/>
    </location>
</feature>
<organism evidence="1">
    <name type="scientific">marine sediment metagenome</name>
    <dbReference type="NCBI Taxonomy" id="412755"/>
    <lineage>
        <taxon>unclassified sequences</taxon>
        <taxon>metagenomes</taxon>
        <taxon>ecological metagenomes</taxon>
    </lineage>
</organism>
<dbReference type="EMBL" id="BARW01019594">
    <property type="protein sequence ID" value="GAI97119.1"/>
    <property type="molecule type" value="Genomic_DNA"/>
</dbReference>
<comment type="caution">
    <text evidence="1">The sequence shown here is derived from an EMBL/GenBank/DDBJ whole genome shotgun (WGS) entry which is preliminary data.</text>
</comment>
<accession>X1UXN3</accession>
<proteinExistence type="predicted"/>